<comment type="caution">
    <text evidence="1">The sequence shown here is derived from an EMBL/GenBank/DDBJ whole genome shotgun (WGS) entry which is preliminary data.</text>
</comment>
<organism evidence="1 2">
    <name type="scientific">Leptospira noguchii serovar Autumnalis str. ZUN142</name>
    <dbReference type="NCBI Taxonomy" id="1085540"/>
    <lineage>
        <taxon>Bacteria</taxon>
        <taxon>Pseudomonadati</taxon>
        <taxon>Spirochaetota</taxon>
        <taxon>Spirochaetia</taxon>
        <taxon>Leptospirales</taxon>
        <taxon>Leptospiraceae</taxon>
        <taxon>Leptospira</taxon>
    </lineage>
</organism>
<evidence type="ECO:0000313" key="1">
    <source>
        <dbReference type="EMBL" id="EMO42456.1"/>
    </source>
</evidence>
<evidence type="ECO:0000313" key="2">
    <source>
        <dbReference type="Proteomes" id="UP000012153"/>
    </source>
</evidence>
<gene>
    <name evidence="1" type="ORF">LEP1GSC186_1580</name>
</gene>
<name>M6UI33_9LEPT</name>
<dbReference type="Proteomes" id="UP000012153">
    <property type="component" value="Unassembled WGS sequence"/>
</dbReference>
<reference evidence="1 2" key="1">
    <citation type="submission" date="2013-01" db="EMBL/GenBank/DDBJ databases">
        <authorList>
            <person name="Harkins D.M."/>
            <person name="Durkin A.S."/>
            <person name="Brinkac L.M."/>
            <person name="Haft D.H."/>
            <person name="Selengut J.D."/>
            <person name="Sanka R."/>
            <person name="DePew J."/>
            <person name="Purushe J."/>
            <person name="Matthias M.A."/>
            <person name="Vinetz J.M."/>
            <person name="Sutton G.G."/>
            <person name="Nierman W.C."/>
            <person name="Fouts D.E."/>
        </authorList>
    </citation>
    <scope>NUCLEOTIDE SEQUENCE [LARGE SCALE GENOMIC DNA]</scope>
    <source>
        <strain evidence="1 2">ZUN142</strain>
    </source>
</reference>
<dbReference type="AlphaFoldDB" id="M6UI33"/>
<accession>M6UI33</accession>
<dbReference type="EMBL" id="AHOP02000011">
    <property type="protein sequence ID" value="EMO42456.1"/>
    <property type="molecule type" value="Genomic_DNA"/>
</dbReference>
<sequence>MIRILRPVLKRSYILSFEQKIKISTYYLKFRKFKKKLINNFYKMSFGM</sequence>
<proteinExistence type="predicted"/>
<protein>
    <submittedName>
        <fullName evidence="1">Uncharacterized protein</fullName>
    </submittedName>
</protein>